<gene>
    <name evidence="3" type="ORF">HH212_07490</name>
</gene>
<dbReference type="NCBIfam" id="TIGR03007">
    <property type="entry name" value="pepcterm_ChnLen"/>
    <property type="match status" value="1"/>
</dbReference>
<dbReference type="AlphaFoldDB" id="A0A7Z2VVE5"/>
<evidence type="ECO:0000256" key="1">
    <source>
        <dbReference type="SAM" id="Coils"/>
    </source>
</evidence>
<dbReference type="KEGG" id="mfy:HH212_07490"/>
<feature type="coiled-coil region" evidence="1">
    <location>
        <begin position="161"/>
        <end position="239"/>
    </location>
</feature>
<dbReference type="Proteomes" id="UP000502415">
    <property type="component" value="Chromosome"/>
</dbReference>
<name>A0A7Z2VVE5_9BURK</name>
<keyword evidence="2" id="KW-0472">Membrane</keyword>
<organism evidence="3 4">
    <name type="scientific">Massilia forsythiae</name>
    <dbReference type="NCBI Taxonomy" id="2728020"/>
    <lineage>
        <taxon>Bacteria</taxon>
        <taxon>Pseudomonadati</taxon>
        <taxon>Pseudomonadota</taxon>
        <taxon>Betaproteobacteria</taxon>
        <taxon>Burkholderiales</taxon>
        <taxon>Oxalobacteraceae</taxon>
        <taxon>Telluria group</taxon>
        <taxon>Massilia</taxon>
    </lineage>
</organism>
<accession>A0A7Z2VVE5</accession>
<dbReference type="RefSeq" id="WP_169434832.1">
    <property type="nucleotide sequence ID" value="NZ_CP051685.1"/>
</dbReference>
<dbReference type="GO" id="GO:0005886">
    <property type="term" value="C:plasma membrane"/>
    <property type="evidence" value="ECO:0007669"/>
    <property type="project" value="TreeGrafter"/>
</dbReference>
<proteinExistence type="predicted"/>
<dbReference type="EMBL" id="CP051685">
    <property type="protein sequence ID" value="QJD99883.1"/>
    <property type="molecule type" value="Genomic_DNA"/>
</dbReference>
<dbReference type="GO" id="GO:0004713">
    <property type="term" value="F:protein tyrosine kinase activity"/>
    <property type="evidence" value="ECO:0007669"/>
    <property type="project" value="TreeGrafter"/>
</dbReference>
<keyword evidence="4" id="KW-1185">Reference proteome</keyword>
<dbReference type="PANTHER" id="PTHR32309:SF13">
    <property type="entry name" value="FERRIC ENTEROBACTIN TRANSPORT PROTEIN FEPE"/>
    <property type="match status" value="1"/>
</dbReference>
<keyword evidence="2" id="KW-0812">Transmembrane</keyword>
<feature type="transmembrane region" description="Helical" evidence="2">
    <location>
        <begin position="20"/>
        <end position="40"/>
    </location>
</feature>
<feature type="transmembrane region" description="Helical" evidence="2">
    <location>
        <begin position="425"/>
        <end position="443"/>
    </location>
</feature>
<dbReference type="InterPro" id="IPR050445">
    <property type="entry name" value="Bact_polysacc_biosynth/exp"/>
</dbReference>
<protein>
    <submittedName>
        <fullName evidence="3">Chain length-determining protein</fullName>
    </submittedName>
</protein>
<feature type="transmembrane region" description="Helical" evidence="2">
    <location>
        <begin position="485"/>
        <end position="508"/>
    </location>
</feature>
<reference evidence="3 4" key="1">
    <citation type="submission" date="2020-04" db="EMBL/GenBank/DDBJ databases">
        <title>Genome sequencing of novel species.</title>
        <authorList>
            <person name="Heo J."/>
            <person name="Kim S.-J."/>
            <person name="Kim J.-S."/>
            <person name="Hong S.-B."/>
            <person name="Kwon S.-W."/>
        </authorList>
    </citation>
    <scope>NUCLEOTIDE SEQUENCE [LARGE SCALE GENOMIC DNA]</scope>
    <source>
        <strain evidence="3 4">GN2-R2</strain>
    </source>
</reference>
<dbReference type="InterPro" id="IPR014345">
    <property type="entry name" value="XrtA_polysacc_chain"/>
</dbReference>
<evidence type="ECO:0000256" key="2">
    <source>
        <dbReference type="SAM" id="Phobius"/>
    </source>
</evidence>
<dbReference type="PANTHER" id="PTHR32309">
    <property type="entry name" value="TYROSINE-PROTEIN KINASE"/>
    <property type="match status" value="1"/>
</dbReference>
<keyword evidence="2" id="KW-1133">Transmembrane helix</keyword>
<sequence length="512" mass="56662">MAEITAALLNFLKAIGKYRWYAIVITWTVAVIGWAVVLRLPNQYEASARVYVDTQSILKPLLSGMTTMPNLDQQVMFMRRTLISRPNVERLMRMVDLDVKAKDSKQHEKIVDDLMSQIRIGGTERDDIYTITYVSDNPKLGKDVVQSLLTIFFEGSYGGKKQDSEKAVQFIDDQIKNYEEKLAAAENTLKEFKIKNMGMLPRGDGGDFGGQLMGAGDALNQARLELSEAEQARNAIKRQIAGEPAKPGAKKIDPAMLDPELEARIGAAQKNLDTLRLQYTEQHPDIIANRRLLDQLLAQRADLAKNGTRSLDPGAGYSPMLQQMNVALSQAEARVASMRARVGEYETRVARLRAQSTEAPEIEAQLAQLNRDYQVNRDNYQKLVERRESARLSGDLSSATDMLSFRIIDPPTVPGQPSGPNRLRLFSLVFAGALVAGIAAAFLMSQVRPTFMSQVALRDVTGLPVLGAIGMNWTNEQTVRRKRRLIAVGVSVLLLFGAYGAGVAAILVRPTL</sequence>
<evidence type="ECO:0000313" key="4">
    <source>
        <dbReference type="Proteomes" id="UP000502415"/>
    </source>
</evidence>
<feature type="coiled-coil region" evidence="1">
    <location>
        <begin position="321"/>
        <end position="386"/>
    </location>
</feature>
<keyword evidence="1" id="KW-0175">Coiled coil</keyword>
<evidence type="ECO:0000313" key="3">
    <source>
        <dbReference type="EMBL" id="QJD99883.1"/>
    </source>
</evidence>